<feature type="transmembrane region" description="Helical" evidence="6">
    <location>
        <begin position="44"/>
        <end position="63"/>
    </location>
</feature>
<accession>A0AAW1QE93</accession>
<dbReference type="AlphaFoldDB" id="A0AAW1QE93"/>
<keyword evidence="4 6" id="KW-0472">Membrane</keyword>
<feature type="region of interest" description="Disordered" evidence="5">
    <location>
        <begin position="358"/>
        <end position="381"/>
    </location>
</feature>
<feature type="transmembrane region" description="Helical" evidence="6">
    <location>
        <begin position="83"/>
        <end position="101"/>
    </location>
</feature>
<dbReference type="GO" id="GO:0016020">
    <property type="term" value="C:membrane"/>
    <property type="evidence" value="ECO:0007669"/>
    <property type="project" value="UniProtKB-SubCell"/>
</dbReference>
<feature type="transmembrane region" description="Helical" evidence="6">
    <location>
        <begin position="207"/>
        <end position="233"/>
    </location>
</feature>
<evidence type="ECO:0008006" key="9">
    <source>
        <dbReference type="Google" id="ProtNLM"/>
    </source>
</evidence>
<gene>
    <name evidence="7" type="ORF">WJX72_001824</name>
</gene>
<comment type="caution">
    <text evidence="7">The sequence shown here is derived from an EMBL/GenBank/DDBJ whole genome shotgun (WGS) entry which is preliminary data.</text>
</comment>
<dbReference type="Pfam" id="PF03619">
    <property type="entry name" value="Solute_trans_a"/>
    <property type="match status" value="1"/>
</dbReference>
<organism evidence="7 8">
    <name type="scientific">[Myrmecia] bisecta</name>
    <dbReference type="NCBI Taxonomy" id="41462"/>
    <lineage>
        <taxon>Eukaryota</taxon>
        <taxon>Viridiplantae</taxon>
        <taxon>Chlorophyta</taxon>
        <taxon>core chlorophytes</taxon>
        <taxon>Trebouxiophyceae</taxon>
        <taxon>Trebouxiales</taxon>
        <taxon>Trebouxiaceae</taxon>
        <taxon>Myrmecia</taxon>
    </lineage>
</organism>
<evidence type="ECO:0000256" key="6">
    <source>
        <dbReference type="SAM" id="Phobius"/>
    </source>
</evidence>
<evidence type="ECO:0000256" key="3">
    <source>
        <dbReference type="ARBA" id="ARBA00022989"/>
    </source>
</evidence>
<evidence type="ECO:0000313" key="7">
    <source>
        <dbReference type="EMBL" id="KAK9819743.1"/>
    </source>
</evidence>
<evidence type="ECO:0000256" key="2">
    <source>
        <dbReference type="ARBA" id="ARBA00022692"/>
    </source>
</evidence>
<dbReference type="SMART" id="SM01417">
    <property type="entry name" value="Solute_trans_a"/>
    <property type="match status" value="1"/>
</dbReference>
<keyword evidence="2 6" id="KW-0812">Transmembrane</keyword>
<feature type="transmembrane region" description="Helical" evidence="6">
    <location>
        <begin position="177"/>
        <end position="195"/>
    </location>
</feature>
<reference evidence="7 8" key="1">
    <citation type="journal article" date="2024" name="Nat. Commun.">
        <title>Phylogenomics reveals the evolutionary origins of lichenization in chlorophyte algae.</title>
        <authorList>
            <person name="Puginier C."/>
            <person name="Libourel C."/>
            <person name="Otte J."/>
            <person name="Skaloud P."/>
            <person name="Haon M."/>
            <person name="Grisel S."/>
            <person name="Petersen M."/>
            <person name="Berrin J.G."/>
            <person name="Delaux P.M."/>
            <person name="Dal Grande F."/>
            <person name="Keller J."/>
        </authorList>
    </citation>
    <scope>NUCLEOTIDE SEQUENCE [LARGE SCALE GENOMIC DNA]</scope>
    <source>
        <strain evidence="7 8">SAG 2043</strain>
    </source>
</reference>
<comment type="subcellular location">
    <subcellularLocation>
        <location evidence="1">Membrane</location>
        <topology evidence="1">Multi-pass membrane protein</topology>
    </subcellularLocation>
</comment>
<feature type="transmembrane region" description="Helical" evidence="6">
    <location>
        <begin position="245"/>
        <end position="265"/>
    </location>
</feature>
<evidence type="ECO:0000256" key="5">
    <source>
        <dbReference type="SAM" id="MobiDB-lite"/>
    </source>
</evidence>
<evidence type="ECO:0000313" key="8">
    <source>
        <dbReference type="Proteomes" id="UP001489004"/>
    </source>
</evidence>
<proteinExistence type="predicted"/>
<name>A0AAW1QE93_9CHLO</name>
<protein>
    <recommendedName>
        <fullName evidence="9">Transmembrane protein 184A</fullName>
    </recommendedName>
</protein>
<evidence type="ECO:0000256" key="4">
    <source>
        <dbReference type="ARBA" id="ARBA00023136"/>
    </source>
</evidence>
<sequence length="479" mass="53066">MTHLLGQPVYLAISGICAFTALFVAIFQIIGHLRNYTGPVFQRYIVRIIFMVPVYAVASWLSLMFDDKSIYFDTVRDCYEAWVIYNFLSLCLAFVGGPGAVEVKMSGYTLMPSCKYATCCLPPLPVNGRFVRHCKQGTLQFVLLKPILAIITLVLYSQNLYNEGNWSPAQGYLWLQIIYNLTYTTALYALLLFYMGAHDLLAPFNPLLKFVLVKSVIFLTFWQGLGVAMLVGANVIHSADDGKNLQNFIICVEMLPASIFMIWAFPYSEYKGTGATVGLGLDNMRHAISIHDVVSDTVHQFAPTYHNYVLYSNGGGNKSPPKTVRAKTFLAVGHETANKYRDNANLLANMEMGIHRNEGERTTSEQEAMDSPQPASMSSRDADLYGANGTIDEVDELYKTGPLEETDEGIATSSASIEDPLPHGGMAKVLQKIDTDDRESSAVDTALEIEDVVPQPKNSKGKALMGKSKDWSEIDLDMT</sequence>
<dbReference type="EMBL" id="JALJOR010000003">
    <property type="protein sequence ID" value="KAK9819743.1"/>
    <property type="molecule type" value="Genomic_DNA"/>
</dbReference>
<evidence type="ECO:0000256" key="1">
    <source>
        <dbReference type="ARBA" id="ARBA00004141"/>
    </source>
</evidence>
<keyword evidence="3 6" id="KW-1133">Transmembrane helix</keyword>
<dbReference type="PANTHER" id="PTHR23423">
    <property type="entry name" value="ORGANIC SOLUTE TRANSPORTER-RELATED"/>
    <property type="match status" value="1"/>
</dbReference>
<feature type="transmembrane region" description="Helical" evidence="6">
    <location>
        <begin position="12"/>
        <end position="32"/>
    </location>
</feature>
<dbReference type="Proteomes" id="UP001489004">
    <property type="component" value="Unassembled WGS sequence"/>
</dbReference>
<feature type="region of interest" description="Disordered" evidence="5">
    <location>
        <begin position="456"/>
        <end position="479"/>
    </location>
</feature>
<dbReference type="InterPro" id="IPR005178">
    <property type="entry name" value="Ostalpha/TMEM184C"/>
</dbReference>
<feature type="transmembrane region" description="Helical" evidence="6">
    <location>
        <begin position="139"/>
        <end position="157"/>
    </location>
</feature>
<keyword evidence="8" id="KW-1185">Reference proteome</keyword>